<dbReference type="EMBL" id="LK032531">
    <property type="protein sequence ID" value="CDY42665.1"/>
    <property type="molecule type" value="Genomic_DNA"/>
</dbReference>
<gene>
    <name evidence="2" type="primary">BnaC04g22410D</name>
    <name evidence="1" type="ORF">DARMORV10_C04P32600.1</name>
    <name evidence="2" type="ORF">GSBRNA2T00075177001</name>
</gene>
<proteinExistence type="predicted"/>
<dbReference type="Proteomes" id="UP001295469">
    <property type="component" value="Chromosome C04"/>
</dbReference>
<sequence>MGFRFSCRPVCSSTQDPSSVVVPIPASQISKSNAAASASASPFIRCSQHLIRIKNYKYHHSTGLHLHCSYPSVFLDVHRPSATVDHRKDGSYQMEIILEFLGKNKCSQK</sequence>
<reference evidence="1" key="3">
    <citation type="submission" date="2021-01" db="EMBL/GenBank/DDBJ databases">
        <authorList>
            <consortium name="Genoscope - CEA"/>
            <person name="William W."/>
        </authorList>
    </citation>
    <scope>NUCLEOTIDE SEQUENCE</scope>
</reference>
<dbReference type="EMBL" id="HG994368">
    <property type="protein sequence ID" value="CAF1845989.1"/>
    <property type="molecule type" value="Genomic_DNA"/>
</dbReference>
<reference evidence="2 3" key="1">
    <citation type="journal article" date="2014" name="Science">
        <title>Plant genetics. Early allopolyploid evolution in the post-Neolithic Brassica napus oilseed genome.</title>
        <authorList>
            <person name="Chalhoub B."/>
            <person name="Denoeud F."/>
            <person name="Liu S."/>
            <person name="Parkin I.A."/>
            <person name="Tang H."/>
            <person name="Wang X."/>
            <person name="Chiquet J."/>
            <person name="Belcram H."/>
            <person name="Tong C."/>
            <person name="Samans B."/>
            <person name="Correa M."/>
            <person name="Da Silva C."/>
            <person name="Just J."/>
            <person name="Falentin C."/>
            <person name="Koh C.S."/>
            <person name="Le Clainche I."/>
            <person name="Bernard M."/>
            <person name="Bento P."/>
            <person name="Noel B."/>
            <person name="Labadie K."/>
            <person name="Alberti A."/>
            <person name="Charles M."/>
            <person name="Arnaud D."/>
            <person name="Guo H."/>
            <person name="Daviaud C."/>
            <person name="Alamery S."/>
            <person name="Jabbari K."/>
            <person name="Zhao M."/>
            <person name="Edger P.P."/>
            <person name="Chelaifa H."/>
            <person name="Tack D."/>
            <person name="Lassalle G."/>
            <person name="Mestiri I."/>
            <person name="Schnel N."/>
            <person name="Le Paslier M.C."/>
            <person name="Fan G."/>
            <person name="Renault V."/>
            <person name="Bayer P.E."/>
            <person name="Golicz A.A."/>
            <person name="Manoli S."/>
            <person name="Lee T.H."/>
            <person name="Thi V.H."/>
            <person name="Chalabi S."/>
            <person name="Hu Q."/>
            <person name="Fan C."/>
            <person name="Tollenaere R."/>
            <person name="Lu Y."/>
            <person name="Battail C."/>
            <person name="Shen J."/>
            <person name="Sidebottom C.H."/>
            <person name="Wang X."/>
            <person name="Canaguier A."/>
            <person name="Chauveau A."/>
            <person name="Berard A."/>
            <person name="Deniot G."/>
            <person name="Guan M."/>
            <person name="Liu Z."/>
            <person name="Sun F."/>
            <person name="Lim Y.P."/>
            <person name="Lyons E."/>
            <person name="Town C.D."/>
            <person name="Bancroft I."/>
            <person name="Wang X."/>
            <person name="Meng J."/>
            <person name="Ma J."/>
            <person name="Pires J.C."/>
            <person name="King G.J."/>
            <person name="Brunel D."/>
            <person name="Delourme R."/>
            <person name="Renard M."/>
            <person name="Aury J.M."/>
            <person name="Adams K.L."/>
            <person name="Batley J."/>
            <person name="Snowdon R.J."/>
            <person name="Tost J."/>
            <person name="Edwards D."/>
            <person name="Zhou Y."/>
            <person name="Hua W."/>
            <person name="Sharpe A.G."/>
            <person name="Paterson A.H."/>
            <person name="Guan C."/>
            <person name="Wincker P."/>
        </authorList>
    </citation>
    <scope>NUCLEOTIDE SEQUENCE [LARGE SCALE GENOMIC DNA]</scope>
    <source>
        <strain evidence="3">cv. Darmor-bzh</strain>
    </source>
</reference>
<organism evidence="2 3">
    <name type="scientific">Brassica napus</name>
    <name type="common">Rape</name>
    <dbReference type="NCBI Taxonomy" id="3708"/>
    <lineage>
        <taxon>Eukaryota</taxon>
        <taxon>Viridiplantae</taxon>
        <taxon>Streptophyta</taxon>
        <taxon>Embryophyta</taxon>
        <taxon>Tracheophyta</taxon>
        <taxon>Spermatophyta</taxon>
        <taxon>Magnoliopsida</taxon>
        <taxon>eudicotyledons</taxon>
        <taxon>Gunneridae</taxon>
        <taxon>Pentapetalae</taxon>
        <taxon>rosids</taxon>
        <taxon>malvids</taxon>
        <taxon>Brassicales</taxon>
        <taxon>Brassicaceae</taxon>
        <taxon>Brassiceae</taxon>
        <taxon>Brassica</taxon>
    </lineage>
</organism>
<dbReference type="Gramene" id="CDY42665">
    <property type="protein sequence ID" value="CDY42665"/>
    <property type="gene ID" value="GSBRNA2T00075177001"/>
</dbReference>
<protein>
    <submittedName>
        <fullName evidence="1">(rape) hypothetical protein</fullName>
    </submittedName>
    <submittedName>
        <fullName evidence="2">BnaC04g22410D protein</fullName>
    </submittedName>
</protein>
<evidence type="ECO:0000313" key="2">
    <source>
        <dbReference type="EMBL" id="CDY42665.1"/>
    </source>
</evidence>
<dbReference type="Proteomes" id="UP000028999">
    <property type="component" value="Unassembled WGS sequence"/>
</dbReference>
<dbReference type="PaxDb" id="3708-A0A078HW27"/>
<keyword evidence="3" id="KW-1185">Reference proteome</keyword>
<name>A0A078HW27_BRANA</name>
<dbReference type="AlphaFoldDB" id="A0A078HW27"/>
<reference evidence="2" key="2">
    <citation type="submission" date="2014-06" db="EMBL/GenBank/DDBJ databases">
        <authorList>
            <person name="Genoscope - CEA"/>
        </authorList>
    </citation>
    <scope>NUCLEOTIDE SEQUENCE</scope>
</reference>
<evidence type="ECO:0000313" key="3">
    <source>
        <dbReference type="Proteomes" id="UP000028999"/>
    </source>
</evidence>
<accession>A0A078HW27</accession>
<evidence type="ECO:0000313" key="1">
    <source>
        <dbReference type="EMBL" id="CAF1845989.1"/>
    </source>
</evidence>